<gene>
    <name evidence="3" type="ORF">LEP1GSC150_3508</name>
</gene>
<dbReference type="EMBL" id="AFMD02000216">
    <property type="protein sequence ID" value="EMG22411.1"/>
    <property type="molecule type" value="Genomic_DNA"/>
</dbReference>
<dbReference type="GO" id="GO:0016791">
    <property type="term" value="F:phosphatase activity"/>
    <property type="evidence" value="ECO:0007669"/>
    <property type="project" value="TreeGrafter"/>
</dbReference>
<evidence type="ECO:0000256" key="1">
    <source>
        <dbReference type="ARBA" id="ARBA00022801"/>
    </source>
</evidence>
<accession>M3HX05</accession>
<dbReference type="InterPro" id="IPR001932">
    <property type="entry name" value="PPM-type_phosphatase-like_dom"/>
</dbReference>
<sequence>MEVGGDLYDLFEIRPGVLRVFIADATGHGIQAALLTMTLKGILESIKKKIRIPEVFSQNLITNIARISEI</sequence>
<dbReference type="Pfam" id="PF07228">
    <property type="entry name" value="SpoIIE"/>
    <property type="match status" value="1"/>
</dbReference>
<organism evidence="3 4">
    <name type="scientific">Leptospira interrogans serovar Copenhageni str. LT2050</name>
    <dbReference type="NCBI Taxonomy" id="1001598"/>
    <lineage>
        <taxon>Bacteria</taxon>
        <taxon>Pseudomonadati</taxon>
        <taxon>Spirochaetota</taxon>
        <taxon>Spirochaetia</taxon>
        <taxon>Leptospirales</taxon>
        <taxon>Leptospiraceae</taxon>
        <taxon>Leptospira</taxon>
    </lineage>
</organism>
<comment type="caution">
    <text evidence="3">The sequence shown here is derived from an EMBL/GenBank/DDBJ whole genome shotgun (WGS) entry which is preliminary data.</text>
</comment>
<dbReference type="AlphaFoldDB" id="M3HX05"/>
<evidence type="ECO:0000259" key="2">
    <source>
        <dbReference type="Pfam" id="PF07228"/>
    </source>
</evidence>
<dbReference type="InterPro" id="IPR036457">
    <property type="entry name" value="PPM-type-like_dom_sf"/>
</dbReference>
<dbReference type="PANTHER" id="PTHR43156:SF2">
    <property type="entry name" value="STAGE II SPORULATION PROTEIN E"/>
    <property type="match status" value="1"/>
</dbReference>
<dbReference type="Gene3D" id="3.60.40.10">
    <property type="entry name" value="PPM-type phosphatase domain"/>
    <property type="match status" value="1"/>
</dbReference>
<proteinExistence type="predicted"/>
<evidence type="ECO:0000313" key="3">
    <source>
        <dbReference type="EMBL" id="EMG22411.1"/>
    </source>
</evidence>
<reference evidence="3 4" key="1">
    <citation type="submission" date="2013-02" db="EMBL/GenBank/DDBJ databases">
        <authorList>
            <person name="Harkins D.M."/>
            <person name="Durkin A.S."/>
            <person name="Brinkac L.M."/>
            <person name="Haft D.H."/>
            <person name="Selengut J.D."/>
            <person name="Sanka R."/>
            <person name="DePew J."/>
            <person name="Purushe J."/>
            <person name="Tulsiani S.M."/>
            <person name="Graham G.C."/>
            <person name="Burns M.-A."/>
            <person name="Dohnt M.F."/>
            <person name="Smythe L.D."/>
            <person name="McKay D.B."/>
            <person name="Craig S.B."/>
            <person name="Vinetz J.M."/>
            <person name="Sutton G.G."/>
            <person name="Nierman W.C."/>
            <person name="Fouts D.E."/>
        </authorList>
    </citation>
    <scope>NUCLEOTIDE SEQUENCE [LARGE SCALE GENOMIC DNA]</scope>
    <source>
        <strain evidence="3 4">LT2050</strain>
    </source>
</reference>
<keyword evidence="1" id="KW-0378">Hydrolase</keyword>
<dbReference type="Proteomes" id="UP000011778">
    <property type="component" value="Unassembled WGS sequence"/>
</dbReference>
<dbReference type="PANTHER" id="PTHR43156">
    <property type="entry name" value="STAGE II SPORULATION PROTEIN E-RELATED"/>
    <property type="match status" value="1"/>
</dbReference>
<evidence type="ECO:0000313" key="4">
    <source>
        <dbReference type="Proteomes" id="UP000011778"/>
    </source>
</evidence>
<protein>
    <submittedName>
        <fullName evidence="3">Stage II sporulation protein E domain protein</fullName>
    </submittedName>
</protein>
<name>M3HX05_LEPIT</name>
<feature type="domain" description="PPM-type phosphatase" evidence="2">
    <location>
        <begin position="16"/>
        <end position="61"/>
    </location>
</feature>
<dbReference type="InterPro" id="IPR052016">
    <property type="entry name" value="Bact_Sigma-Reg"/>
</dbReference>